<evidence type="ECO:0000313" key="2">
    <source>
        <dbReference type="EMBL" id="MBB3098767.1"/>
    </source>
</evidence>
<name>A0A7W5AMI0_9ACTN</name>
<evidence type="ECO:0000313" key="3">
    <source>
        <dbReference type="Proteomes" id="UP000590749"/>
    </source>
</evidence>
<comment type="caution">
    <text evidence="2">The sequence shown here is derived from an EMBL/GenBank/DDBJ whole genome shotgun (WGS) entry which is preliminary data.</text>
</comment>
<keyword evidence="1" id="KW-0732">Signal</keyword>
<feature type="chain" id="PRO_5038623556" evidence="1">
    <location>
        <begin position="32"/>
        <end position="132"/>
    </location>
</feature>
<organism evidence="2 3">
    <name type="scientific">Actinoplanes campanulatus</name>
    <dbReference type="NCBI Taxonomy" id="113559"/>
    <lineage>
        <taxon>Bacteria</taxon>
        <taxon>Bacillati</taxon>
        <taxon>Actinomycetota</taxon>
        <taxon>Actinomycetes</taxon>
        <taxon>Micromonosporales</taxon>
        <taxon>Micromonosporaceae</taxon>
        <taxon>Actinoplanes</taxon>
    </lineage>
</organism>
<evidence type="ECO:0000256" key="1">
    <source>
        <dbReference type="SAM" id="SignalP"/>
    </source>
</evidence>
<accession>A0A7W5AMI0</accession>
<dbReference type="EMBL" id="JACHXF010000016">
    <property type="protein sequence ID" value="MBB3098767.1"/>
    <property type="molecule type" value="Genomic_DNA"/>
</dbReference>
<sequence length="132" mass="13491">MATIRRSALLRSLPFLFALFLALFTAAGHGAGESSHHSAHAVHAIGDTAHPARTTGVIADPAAGPAHDAHLSVGTDSVTPPAGDASYIDAELVRRTAEGSATHRVPDRTGLLATRHAAGILTPRAPPAAVLF</sequence>
<reference evidence="2 3" key="1">
    <citation type="submission" date="2020-08" db="EMBL/GenBank/DDBJ databases">
        <title>Genomic Encyclopedia of Type Strains, Phase III (KMG-III): the genomes of soil and plant-associated and newly described type strains.</title>
        <authorList>
            <person name="Whitman W."/>
        </authorList>
    </citation>
    <scope>NUCLEOTIDE SEQUENCE [LARGE SCALE GENOMIC DNA]</scope>
    <source>
        <strain evidence="2 3">CECT 3287</strain>
    </source>
</reference>
<dbReference type="RefSeq" id="WP_183224854.1">
    <property type="nucleotide sequence ID" value="NZ_BMPW01000018.1"/>
</dbReference>
<dbReference type="Proteomes" id="UP000590749">
    <property type="component" value="Unassembled WGS sequence"/>
</dbReference>
<keyword evidence="3" id="KW-1185">Reference proteome</keyword>
<dbReference type="AlphaFoldDB" id="A0A7W5AMI0"/>
<gene>
    <name evidence="2" type="ORF">FHR83_006466</name>
</gene>
<proteinExistence type="predicted"/>
<feature type="signal peptide" evidence="1">
    <location>
        <begin position="1"/>
        <end position="31"/>
    </location>
</feature>
<protein>
    <submittedName>
        <fullName evidence="2">Uncharacterized protein</fullName>
    </submittedName>
</protein>